<comment type="caution">
    <text evidence="1">The sequence shown here is derived from an EMBL/GenBank/DDBJ whole genome shotgun (WGS) entry which is preliminary data.</text>
</comment>
<sequence length="260" mass="28635">MLTGVVAEASNSSGSPKNFATKSDNISAFQTLYTLAQCTPDLSSKDCDMCLRDVMGDIPRCCLGKQGVRVLYPSCNLRYELYPFYRSITDSAPAPRPSANTHFPIVPTVGDESATLESLQFNLGIIEAATNKFSQENMIGKGGFGEVYKAWTLWRDETPLEILDPNLKEFHSSTEVTKCIQIGLLCAQENPNARPSMAQVVTYLSSHSVELSFPQEPAFFMNGNSELNMDARESSSGQYFSNKSVPKSVNEISMSTFFPQ</sequence>
<dbReference type="Proteomes" id="UP000828941">
    <property type="component" value="Chromosome 12"/>
</dbReference>
<evidence type="ECO:0000313" key="1">
    <source>
        <dbReference type="EMBL" id="KAI4305254.1"/>
    </source>
</evidence>
<evidence type="ECO:0000313" key="2">
    <source>
        <dbReference type="Proteomes" id="UP000828941"/>
    </source>
</evidence>
<protein>
    <submittedName>
        <fullName evidence="1">Uncharacterized protein</fullName>
    </submittedName>
</protein>
<organism evidence="1 2">
    <name type="scientific">Bauhinia variegata</name>
    <name type="common">Purple orchid tree</name>
    <name type="synonym">Phanera variegata</name>
    <dbReference type="NCBI Taxonomy" id="167791"/>
    <lineage>
        <taxon>Eukaryota</taxon>
        <taxon>Viridiplantae</taxon>
        <taxon>Streptophyta</taxon>
        <taxon>Embryophyta</taxon>
        <taxon>Tracheophyta</taxon>
        <taxon>Spermatophyta</taxon>
        <taxon>Magnoliopsida</taxon>
        <taxon>eudicotyledons</taxon>
        <taxon>Gunneridae</taxon>
        <taxon>Pentapetalae</taxon>
        <taxon>rosids</taxon>
        <taxon>fabids</taxon>
        <taxon>Fabales</taxon>
        <taxon>Fabaceae</taxon>
        <taxon>Cercidoideae</taxon>
        <taxon>Cercideae</taxon>
        <taxon>Bauhiniinae</taxon>
        <taxon>Bauhinia</taxon>
    </lineage>
</organism>
<accession>A0ACB9L6D9</accession>
<proteinExistence type="predicted"/>
<reference evidence="1 2" key="1">
    <citation type="journal article" date="2022" name="DNA Res.">
        <title>Chromosomal-level genome assembly of the orchid tree Bauhinia variegata (Leguminosae; Cercidoideae) supports the allotetraploid origin hypothesis of Bauhinia.</title>
        <authorList>
            <person name="Zhong Y."/>
            <person name="Chen Y."/>
            <person name="Zheng D."/>
            <person name="Pang J."/>
            <person name="Liu Y."/>
            <person name="Luo S."/>
            <person name="Meng S."/>
            <person name="Qian L."/>
            <person name="Wei D."/>
            <person name="Dai S."/>
            <person name="Zhou R."/>
        </authorList>
    </citation>
    <scope>NUCLEOTIDE SEQUENCE [LARGE SCALE GENOMIC DNA]</scope>
    <source>
        <strain evidence="1">BV-YZ2020</strain>
    </source>
</reference>
<keyword evidence="2" id="KW-1185">Reference proteome</keyword>
<name>A0ACB9L6D9_BAUVA</name>
<dbReference type="EMBL" id="CM039437">
    <property type="protein sequence ID" value="KAI4305254.1"/>
    <property type="molecule type" value="Genomic_DNA"/>
</dbReference>
<gene>
    <name evidence="1" type="ORF">L6164_028629</name>
</gene>